<dbReference type="PANTHER" id="PTHR35399">
    <property type="entry name" value="SLR8030 PROTEIN"/>
    <property type="match status" value="1"/>
</dbReference>
<accession>A0ABV6ZTC3</accession>
<keyword evidence="2" id="KW-1185">Reference proteome</keyword>
<dbReference type="Pfam" id="PF05787">
    <property type="entry name" value="PhoX"/>
    <property type="match status" value="1"/>
</dbReference>
<reference evidence="2" key="1">
    <citation type="journal article" date="2019" name="Int. J. Syst. Evol. Microbiol.">
        <title>The Global Catalogue of Microorganisms (GCM) 10K type strain sequencing project: providing services to taxonomists for standard genome sequencing and annotation.</title>
        <authorList>
            <consortium name="The Broad Institute Genomics Platform"/>
            <consortium name="The Broad Institute Genome Sequencing Center for Infectious Disease"/>
            <person name="Wu L."/>
            <person name="Ma J."/>
        </authorList>
    </citation>
    <scope>NUCLEOTIDE SEQUENCE [LARGE SCALE GENOMIC DNA]</scope>
    <source>
        <strain evidence="2">KCTC 52487</strain>
    </source>
</reference>
<evidence type="ECO:0000313" key="1">
    <source>
        <dbReference type="EMBL" id="MFC2924671.1"/>
    </source>
</evidence>
<dbReference type="PROSITE" id="PS51257">
    <property type="entry name" value="PROKAR_LIPOPROTEIN"/>
    <property type="match status" value="1"/>
</dbReference>
<dbReference type="SUPFAM" id="SSF63829">
    <property type="entry name" value="Calcium-dependent phosphotriesterase"/>
    <property type="match status" value="1"/>
</dbReference>
<dbReference type="PROSITE" id="PS51318">
    <property type="entry name" value="TAT"/>
    <property type="match status" value="1"/>
</dbReference>
<dbReference type="PANTHER" id="PTHR35399:SF4">
    <property type="entry name" value="MEMBRANE PROTEIN"/>
    <property type="match status" value="1"/>
</dbReference>
<protein>
    <submittedName>
        <fullName evidence="1">Alkaline phosphatase PhoX</fullName>
    </submittedName>
</protein>
<dbReference type="InterPro" id="IPR008557">
    <property type="entry name" value="PhoX"/>
</dbReference>
<dbReference type="InterPro" id="IPR006311">
    <property type="entry name" value="TAT_signal"/>
</dbReference>
<organism evidence="1 2">
    <name type="scientific">Hyphobacterium vulgare</name>
    <dbReference type="NCBI Taxonomy" id="1736751"/>
    <lineage>
        <taxon>Bacteria</taxon>
        <taxon>Pseudomonadati</taxon>
        <taxon>Pseudomonadota</taxon>
        <taxon>Alphaproteobacteria</taxon>
        <taxon>Maricaulales</taxon>
        <taxon>Maricaulaceae</taxon>
        <taxon>Hyphobacterium</taxon>
    </lineage>
</organism>
<sequence length="471" mass="51558">MKLSRRNFLRTSAATTTAFAGLLALSGCSRREPLDGVGAELEGFGPLYRDPDGLLDLPRGFSYQVISTEGEEMSDGLLTPGDFDGMAAFERADGRIALIRNHELRFTQQDRSPFGPGNARLSLIDAGKLYDVAPDGTPHHGGTTTLVLDPETLEIERQFLSLGGTYDNCAGGPTPWGSWLTCEETTVRAGETNSRDHGYVFEVPADADELVEAIPLRGLGRFRHEACAIDPATGIVYQTEDANESCLFYRFIPDVPGQLWRGGRLQALAIRGRPGFDTRNWSAASMSPGEWYECEWIDVEGIDNPDNDIAPRHVAAGAAQFTRGEGCWWGENELYFTCTDGGALRVGQIFRFQPDGEGGRLQLFVESGDTNLMEYCDNLTIAPWGDVIIAEDGPFEQYIRGVTPEGRIYTIARNAFAVPSAEGDEVSYSEFCGPCFSPDGSVLFLNVQSSPSRTFAIRGPWQQRSSEPRSA</sequence>
<name>A0ABV6ZTC3_9PROT</name>
<proteinExistence type="predicted"/>
<dbReference type="EMBL" id="JBHRSV010000001">
    <property type="protein sequence ID" value="MFC2924671.1"/>
    <property type="molecule type" value="Genomic_DNA"/>
</dbReference>
<dbReference type="Proteomes" id="UP001595379">
    <property type="component" value="Unassembled WGS sequence"/>
</dbReference>
<dbReference type="RefSeq" id="WP_343163617.1">
    <property type="nucleotide sequence ID" value="NZ_JBHRSV010000001.1"/>
</dbReference>
<gene>
    <name evidence="1" type="ORF">ACFOOR_00980</name>
</gene>
<evidence type="ECO:0000313" key="2">
    <source>
        <dbReference type="Proteomes" id="UP001595379"/>
    </source>
</evidence>
<comment type="caution">
    <text evidence="1">The sequence shown here is derived from an EMBL/GenBank/DDBJ whole genome shotgun (WGS) entry which is preliminary data.</text>
</comment>